<dbReference type="EMBL" id="HBUE01278998">
    <property type="protein sequence ID" value="CAG6568044.1"/>
    <property type="molecule type" value="Transcribed_RNA"/>
</dbReference>
<feature type="compositionally biased region" description="Basic and acidic residues" evidence="1">
    <location>
        <begin position="1"/>
        <end position="10"/>
    </location>
</feature>
<dbReference type="AlphaFoldDB" id="A0A8D8DPJ7"/>
<name>A0A8D8DPJ7_CULPI</name>
<protein>
    <submittedName>
        <fullName evidence="2">(northern house mosquito) hypothetical protein</fullName>
    </submittedName>
</protein>
<feature type="compositionally biased region" description="Basic and acidic residues" evidence="1">
    <location>
        <begin position="31"/>
        <end position="42"/>
    </location>
</feature>
<dbReference type="EMBL" id="HBUE01173528">
    <property type="protein sequence ID" value="CAG6516545.1"/>
    <property type="molecule type" value="Transcribed_RNA"/>
</dbReference>
<proteinExistence type="predicted"/>
<organism evidence="2">
    <name type="scientific">Culex pipiens</name>
    <name type="common">House mosquito</name>
    <dbReference type="NCBI Taxonomy" id="7175"/>
    <lineage>
        <taxon>Eukaryota</taxon>
        <taxon>Metazoa</taxon>
        <taxon>Ecdysozoa</taxon>
        <taxon>Arthropoda</taxon>
        <taxon>Hexapoda</taxon>
        <taxon>Insecta</taxon>
        <taxon>Pterygota</taxon>
        <taxon>Neoptera</taxon>
        <taxon>Endopterygota</taxon>
        <taxon>Diptera</taxon>
        <taxon>Nematocera</taxon>
        <taxon>Culicoidea</taxon>
        <taxon>Culicidae</taxon>
        <taxon>Culicinae</taxon>
        <taxon>Culicini</taxon>
        <taxon>Culex</taxon>
        <taxon>Culex</taxon>
    </lineage>
</organism>
<feature type="region of interest" description="Disordered" evidence="1">
    <location>
        <begin position="1"/>
        <end position="136"/>
    </location>
</feature>
<accession>A0A8D8DPJ7</accession>
<dbReference type="EMBL" id="HBUE01173526">
    <property type="protein sequence ID" value="CAG6516540.1"/>
    <property type="molecule type" value="Transcribed_RNA"/>
</dbReference>
<evidence type="ECO:0000256" key="1">
    <source>
        <dbReference type="SAM" id="MobiDB-lite"/>
    </source>
</evidence>
<reference evidence="2" key="1">
    <citation type="submission" date="2021-05" db="EMBL/GenBank/DDBJ databases">
        <authorList>
            <person name="Alioto T."/>
            <person name="Alioto T."/>
            <person name="Gomez Garrido J."/>
        </authorList>
    </citation>
    <scope>NUCLEOTIDE SEQUENCE</scope>
</reference>
<evidence type="ECO:0000313" key="2">
    <source>
        <dbReference type="EMBL" id="CAG6516545.1"/>
    </source>
</evidence>
<dbReference type="EMBL" id="HBUE01278996">
    <property type="protein sequence ID" value="CAG6568039.1"/>
    <property type="molecule type" value="Transcribed_RNA"/>
</dbReference>
<sequence>MHSDGGRQRGQEVPQDDLQRSHPAPPRNRQIHPEDAQREAARQECALPRFRPRHAGGSPLQWRRSQNHPHAQAQDHLQRGARSGGRGNDLADDAVQAGRGDPQATAQLDVCAGSGGGGGAIPRLLLGTEPAEDAPI</sequence>